<protein>
    <recommendedName>
        <fullName evidence="8">TRAP C4-dicarboxylate transport system permease DctM subunit domain-containing protein</fullName>
    </recommendedName>
</protein>
<feature type="transmembrane region" description="Helical" evidence="7">
    <location>
        <begin position="58"/>
        <end position="76"/>
    </location>
</feature>
<feature type="transmembrane region" description="Helical" evidence="7">
    <location>
        <begin position="317"/>
        <end position="347"/>
    </location>
</feature>
<feature type="transmembrane region" description="Helical" evidence="7">
    <location>
        <begin position="96"/>
        <end position="127"/>
    </location>
</feature>
<feature type="transmembrane region" description="Helical" evidence="7">
    <location>
        <begin position="276"/>
        <end position="297"/>
    </location>
</feature>
<name>A0A5K7ZG07_9BACT</name>
<dbReference type="AlphaFoldDB" id="A0A5K7ZG07"/>
<evidence type="ECO:0000256" key="4">
    <source>
        <dbReference type="ARBA" id="ARBA00022692"/>
    </source>
</evidence>
<evidence type="ECO:0000256" key="2">
    <source>
        <dbReference type="ARBA" id="ARBA00022475"/>
    </source>
</evidence>
<feature type="transmembrane region" description="Helical" evidence="7">
    <location>
        <begin position="220"/>
        <end position="239"/>
    </location>
</feature>
<sequence length="434" mass="46270">MNDMSLIISILFMLLLLFSGTPIAISLVTGGLTGLYLTFGESGLIAVAQTMTATMDSFLLLAVPLFILMGVILGKSEIGARIFKVFDVFLRHMPGGVAVATVITCAILSSMIGTSVAVAAMVASFALKNLSRYGYRTSVSLGILAAGGALGILIPPSVPMIVYAAISMESAGELFVSGILPGILLIVMFSIYLVVISATDQSTVKAAKASWHERWHALKEGIWALVIPFAVIIPLYLGMATPTEVAVIGVVWSLFVGCFVYRSIGLKDLLPIFSEGLNTSVMVLFVICGAMVFGNAVTQLGLPELIMDSTTGFSGAFYFIGATILIMLILGMFVEGASILLICLPLFLPTLIRLNVSLVWYAIIMVMSIEIALLTPPVGLNIYAVDGVAKAMGIDSTLNTAIRGTLPFMAIYLFMLVLVLLFPQLVLWLPSLMR</sequence>
<feature type="transmembrane region" description="Helical" evidence="7">
    <location>
        <begin position="359"/>
        <end position="385"/>
    </location>
</feature>
<evidence type="ECO:0000313" key="10">
    <source>
        <dbReference type="Proteomes" id="UP000425960"/>
    </source>
</evidence>
<feature type="transmembrane region" description="Helical" evidence="7">
    <location>
        <begin position="6"/>
        <end position="37"/>
    </location>
</feature>
<proteinExistence type="predicted"/>
<keyword evidence="2" id="KW-1003">Cell membrane</keyword>
<feature type="transmembrane region" description="Helical" evidence="7">
    <location>
        <begin position="245"/>
        <end position="264"/>
    </location>
</feature>
<reference evidence="9 10" key="1">
    <citation type="submission" date="2019-11" db="EMBL/GenBank/DDBJ databases">
        <title>Comparative genomics of hydrocarbon-degrading Desulfosarcina strains.</title>
        <authorList>
            <person name="Watanabe M."/>
            <person name="Kojima H."/>
            <person name="Fukui M."/>
        </authorList>
    </citation>
    <scope>NUCLEOTIDE SEQUENCE [LARGE SCALE GENOMIC DNA]</scope>
    <source>
        <strain evidence="9 10">28bB2T</strain>
    </source>
</reference>
<dbReference type="InterPro" id="IPR004681">
    <property type="entry name" value="TRAP_DctM"/>
</dbReference>
<dbReference type="GO" id="GO:0005886">
    <property type="term" value="C:plasma membrane"/>
    <property type="evidence" value="ECO:0007669"/>
    <property type="project" value="UniProtKB-SubCell"/>
</dbReference>
<dbReference type="PANTHER" id="PTHR33362">
    <property type="entry name" value="SIALIC ACID TRAP TRANSPORTER PERMEASE PROTEIN SIAT-RELATED"/>
    <property type="match status" value="1"/>
</dbReference>
<dbReference type="PIRSF" id="PIRSF006066">
    <property type="entry name" value="HI0050"/>
    <property type="match status" value="1"/>
</dbReference>
<dbReference type="RefSeq" id="WP_155321820.1">
    <property type="nucleotide sequence ID" value="NZ_AP021876.1"/>
</dbReference>
<evidence type="ECO:0000256" key="1">
    <source>
        <dbReference type="ARBA" id="ARBA00004429"/>
    </source>
</evidence>
<evidence type="ECO:0000256" key="7">
    <source>
        <dbReference type="SAM" id="Phobius"/>
    </source>
</evidence>
<dbReference type="EMBL" id="AP021876">
    <property type="protein sequence ID" value="BBO81012.1"/>
    <property type="molecule type" value="Genomic_DNA"/>
</dbReference>
<comment type="subcellular location">
    <subcellularLocation>
        <location evidence="1">Cell inner membrane</location>
        <topology evidence="1">Multi-pass membrane protein</topology>
    </subcellularLocation>
</comment>
<dbReference type="NCBIfam" id="TIGR00786">
    <property type="entry name" value="dctM"/>
    <property type="match status" value="1"/>
</dbReference>
<accession>A0A5K7ZG07</accession>
<evidence type="ECO:0000256" key="6">
    <source>
        <dbReference type="ARBA" id="ARBA00023136"/>
    </source>
</evidence>
<evidence type="ECO:0000256" key="3">
    <source>
        <dbReference type="ARBA" id="ARBA00022519"/>
    </source>
</evidence>
<evidence type="ECO:0000259" key="8">
    <source>
        <dbReference type="Pfam" id="PF06808"/>
    </source>
</evidence>
<feature type="domain" description="TRAP C4-dicarboxylate transport system permease DctM subunit" evidence="8">
    <location>
        <begin position="11"/>
        <end position="425"/>
    </location>
</feature>
<keyword evidence="3" id="KW-0997">Cell inner membrane</keyword>
<dbReference type="GO" id="GO:0022857">
    <property type="term" value="F:transmembrane transporter activity"/>
    <property type="evidence" value="ECO:0007669"/>
    <property type="project" value="TreeGrafter"/>
</dbReference>
<feature type="transmembrane region" description="Helical" evidence="7">
    <location>
        <begin position="405"/>
        <end position="429"/>
    </location>
</feature>
<keyword evidence="6 7" id="KW-0472">Membrane</keyword>
<evidence type="ECO:0000313" key="9">
    <source>
        <dbReference type="EMBL" id="BBO81012.1"/>
    </source>
</evidence>
<dbReference type="PANTHER" id="PTHR33362:SF5">
    <property type="entry name" value="C4-DICARBOXYLATE TRAP TRANSPORTER LARGE PERMEASE PROTEIN DCTM"/>
    <property type="match status" value="1"/>
</dbReference>
<dbReference type="KEGG" id="dov:DSCO28_15780"/>
<gene>
    <name evidence="9" type="ORF">DSCO28_15780</name>
</gene>
<feature type="transmembrane region" description="Helical" evidence="7">
    <location>
        <begin position="139"/>
        <end position="166"/>
    </location>
</feature>
<dbReference type="Pfam" id="PF06808">
    <property type="entry name" value="DctM"/>
    <property type="match status" value="1"/>
</dbReference>
<dbReference type="InterPro" id="IPR010656">
    <property type="entry name" value="DctM"/>
</dbReference>
<dbReference type="Proteomes" id="UP000425960">
    <property type="component" value="Chromosome"/>
</dbReference>
<keyword evidence="5 7" id="KW-1133">Transmembrane helix</keyword>
<evidence type="ECO:0000256" key="5">
    <source>
        <dbReference type="ARBA" id="ARBA00022989"/>
    </source>
</evidence>
<organism evidence="9 10">
    <name type="scientific">Desulfosarcina ovata subsp. sediminis</name>
    <dbReference type="NCBI Taxonomy" id="885957"/>
    <lineage>
        <taxon>Bacteria</taxon>
        <taxon>Pseudomonadati</taxon>
        <taxon>Thermodesulfobacteriota</taxon>
        <taxon>Desulfobacteria</taxon>
        <taxon>Desulfobacterales</taxon>
        <taxon>Desulfosarcinaceae</taxon>
        <taxon>Desulfosarcina</taxon>
    </lineage>
</organism>
<keyword evidence="4 7" id="KW-0812">Transmembrane</keyword>
<feature type="transmembrane region" description="Helical" evidence="7">
    <location>
        <begin position="178"/>
        <end position="199"/>
    </location>
</feature>